<reference evidence="1 2" key="2">
    <citation type="submission" date="2018-11" db="EMBL/GenBank/DDBJ databases">
        <authorList>
            <consortium name="Pathogen Informatics"/>
        </authorList>
    </citation>
    <scope>NUCLEOTIDE SEQUENCE [LARGE SCALE GENOMIC DNA]</scope>
    <source>
        <strain evidence="1 2">Egypt</strain>
    </source>
</reference>
<sequence length="253" mass="27464">MARQSLRKASSAKRPMSVADFHSLSLSSRAPTLTETLGLHEVERSSNWLDSSRRLLHGIRRWTSPFPSSRDSGKVYVAGLNEHHAPRTGLSCLGSKSCSLSQCVSKETSSADFLSVRKPDSVQLIGVRTNSDDASIPPPHLSWNSSFDSCSPTFASFSHETISSGPVVELPLAQPCPSDHIDSSGIATGSSTDLSLYASVVEDEASSQPVAERQRRRYIFSTVFDFAKMHLSGPFSGLLFTCLLGNVYTPIQK</sequence>
<dbReference type="WBParaSite" id="ECPE_0000764101-mRNA-1">
    <property type="protein sequence ID" value="ECPE_0000764101-mRNA-1"/>
    <property type="gene ID" value="ECPE_0000764101"/>
</dbReference>
<reference evidence="3" key="1">
    <citation type="submission" date="2016-06" db="UniProtKB">
        <authorList>
            <consortium name="WormBaseParasite"/>
        </authorList>
    </citation>
    <scope>IDENTIFICATION</scope>
</reference>
<accession>A0A183AKZ0</accession>
<dbReference type="AlphaFoldDB" id="A0A183AKZ0"/>
<name>A0A183AKZ0_9TREM</name>
<keyword evidence="2" id="KW-1185">Reference proteome</keyword>
<dbReference type="Proteomes" id="UP000272942">
    <property type="component" value="Unassembled WGS sequence"/>
</dbReference>
<proteinExistence type="predicted"/>
<dbReference type="EMBL" id="UZAN01044860">
    <property type="protein sequence ID" value="VDP81617.1"/>
    <property type="molecule type" value="Genomic_DNA"/>
</dbReference>
<dbReference type="OrthoDB" id="245697at2759"/>
<evidence type="ECO:0000313" key="3">
    <source>
        <dbReference type="WBParaSite" id="ECPE_0000764101-mRNA-1"/>
    </source>
</evidence>
<protein>
    <submittedName>
        <fullName evidence="1 3">Uncharacterized protein</fullName>
    </submittedName>
</protein>
<evidence type="ECO:0000313" key="2">
    <source>
        <dbReference type="Proteomes" id="UP000272942"/>
    </source>
</evidence>
<gene>
    <name evidence="1" type="ORF">ECPE_LOCUS7625</name>
</gene>
<evidence type="ECO:0000313" key="1">
    <source>
        <dbReference type="EMBL" id="VDP81617.1"/>
    </source>
</evidence>
<organism evidence="3">
    <name type="scientific">Echinostoma caproni</name>
    <dbReference type="NCBI Taxonomy" id="27848"/>
    <lineage>
        <taxon>Eukaryota</taxon>
        <taxon>Metazoa</taxon>
        <taxon>Spiralia</taxon>
        <taxon>Lophotrochozoa</taxon>
        <taxon>Platyhelminthes</taxon>
        <taxon>Trematoda</taxon>
        <taxon>Digenea</taxon>
        <taxon>Plagiorchiida</taxon>
        <taxon>Echinostomata</taxon>
        <taxon>Echinostomatoidea</taxon>
        <taxon>Echinostomatidae</taxon>
        <taxon>Echinostoma</taxon>
    </lineage>
</organism>